<dbReference type="Gene3D" id="3.40.50.300">
    <property type="entry name" value="P-loop containing nucleotide triphosphate hydrolases"/>
    <property type="match status" value="1"/>
</dbReference>
<dbReference type="RefSeq" id="WP_005938220.1">
    <property type="nucleotide sequence ID" value="NZ_ATVK01000046.1"/>
</dbReference>
<dbReference type="InterPro" id="IPR022300">
    <property type="entry name" value="PPK2-rel_1"/>
</dbReference>
<evidence type="ECO:0000313" key="4">
    <source>
        <dbReference type="EMBL" id="GAC56970.1"/>
    </source>
</evidence>
<dbReference type="AlphaFoldDB" id="L7L775"/>
<dbReference type="PIRSF" id="PIRSF028756">
    <property type="entry name" value="PPK2_prd"/>
    <property type="match status" value="1"/>
</dbReference>
<protein>
    <submittedName>
        <fullName evidence="4">Putative polyphosphate kinase</fullName>
    </submittedName>
</protein>
<dbReference type="Pfam" id="PF03976">
    <property type="entry name" value="PPK2"/>
    <property type="match status" value="1"/>
</dbReference>
<keyword evidence="5" id="KW-1185">Reference proteome</keyword>
<keyword evidence="1" id="KW-0808">Transferase</keyword>
<organism evidence="4 5">
    <name type="scientific">Gordonia hirsuta DSM 44140 = NBRC 16056</name>
    <dbReference type="NCBI Taxonomy" id="1121927"/>
    <lineage>
        <taxon>Bacteria</taxon>
        <taxon>Bacillati</taxon>
        <taxon>Actinomycetota</taxon>
        <taxon>Actinomycetes</taxon>
        <taxon>Mycobacteriales</taxon>
        <taxon>Gordoniaceae</taxon>
        <taxon>Gordonia</taxon>
    </lineage>
</organism>
<dbReference type="InterPro" id="IPR027417">
    <property type="entry name" value="P-loop_NTPase"/>
</dbReference>
<evidence type="ECO:0000256" key="1">
    <source>
        <dbReference type="ARBA" id="ARBA00022679"/>
    </source>
</evidence>
<dbReference type="InterPro" id="IPR016898">
    <property type="entry name" value="Polyphosphate_phosphotransfera"/>
</dbReference>
<sequence length="296" mass="33542">MGATVKWKKLAESTRVEAGSAVRLADFAADARPRGMDKKDGLKQLEAGKLELFDLQDKLYAQGDRSVLIVLQAIDAAGKDGTIKHVMSGINPEGVDVHSFKQPSAEEREHGYLWRHQKAVPPLGRIGIFNRSHYENVLVTRVHPELLWPKTSALPTEGIWKQRYKDINAWEKYLTDNGTVVVKLFLNVSPDEQARRFLARIDTETKNWKFSKTDMAERDLWPDYQRAFGDMLSHTSTPHAPWHVIPADHKWAGHLATFAVLLEAIKRIDPQYPAVSAAERADLSTYRQRLIAQLSD</sequence>
<reference evidence="4 5" key="1">
    <citation type="submission" date="2012-12" db="EMBL/GenBank/DDBJ databases">
        <title>Whole genome shotgun sequence of Gordonia hirsuta NBRC 16056.</title>
        <authorList>
            <person name="Isaki-Nakamura S."/>
            <person name="Hosoyama A."/>
            <person name="Tsuchikane K."/>
            <person name="Katsumata H."/>
            <person name="Baba S."/>
            <person name="Yamazaki S."/>
            <person name="Fujita N."/>
        </authorList>
    </citation>
    <scope>NUCLEOTIDE SEQUENCE [LARGE SCALE GENOMIC DNA]</scope>
    <source>
        <strain evidence="4 5">NBRC 16056</strain>
    </source>
</reference>
<evidence type="ECO:0000259" key="3">
    <source>
        <dbReference type="Pfam" id="PF03976"/>
    </source>
</evidence>
<dbReference type="NCBIfam" id="TIGR03709">
    <property type="entry name" value="PPK2_rel_1"/>
    <property type="match status" value="1"/>
</dbReference>
<dbReference type="GO" id="GO:0006797">
    <property type="term" value="P:polyphosphate metabolic process"/>
    <property type="evidence" value="ECO:0007669"/>
    <property type="project" value="InterPro"/>
</dbReference>
<proteinExistence type="predicted"/>
<dbReference type="GO" id="GO:0008976">
    <property type="term" value="F:polyphosphate kinase activity"/>
    <property type="evidence" value="ECO:0007669"/>
    <property type="project" value="InterPro"/>
</dbReference>
<dbReference type="PANTHER" id="PTHR34383">
    <property type="entry name" value="POLYPHOSPHATE:AMP PHOSPHOTRANSFERASE-RELATED"/>
    <property type="match status" value="1"/>
</dbReference>
<dbReference type="EMBL" id="BANT01000014">
    <property type="protein sequence ID" value="GAC56970.1"/>
    <property type="molecule type" value="Genomic_DNA"/>
</dbReference>
<comment type="caution">
    <text evidence="4">The sequence shown here is derived from an EMBL/GenBank/DDBJ whole genome shotgun (WGS) entry which is preliminary data.</text>
</comment>
<dbReference type="eggNOG" id="COG2326">
    <property type="taxonomic scope" value="Bacteria"/>
</dbReference>
<keyword evidence="2 4" id="KW-0418">Kinase</keyword>
<dbReference type="SUPFAM" id="SSF52540">
    <property type="entry name" value="P-loop containing nucleoside triphosphate hydrolases"/>
    <property type="match status" value="1"/>
</dbReference>
<evidence type="ECO:0000313" key="5">
    <source>
        <dbReference type="Proteomes" id="UP000053405"/>
    </source>
</evidence>
<evidence type="ECO:0000256" key="2">
    <source>
        <dbReference type="ARBA" id="ARBA00022777"/>
    </source>
</evidence>
<dbReference type="InterPro" id="IPR022488">
    <property type="entry name" value="PPK2-related"/>
</dbReference>
<name>L7L775_9ACTN</name>
<dbReference type="STRING" id="1121927.GOHSU_14_01370"/>
<feature type="domain" description="Polyphosphate kinase-2-related" evidence="3">
    <location>
        <begin position="36"/>
        <end position="270"/>
    </location>
</feature>
<gene>
    <name evidence="4" type="ORF">GOHSU_14_01370</name>
</gene>
<dbReference type="PANTHER" id="PTHR34383:SF3">
    <property type="entry name" value="POLYPHOSPHATE:AMP PHOSPHOTRANSFERASE"/>
    <property type="match status" value="1"/>
</dbReference>
<accession>L7L775</accession>
<dbReference type="OrthoDB" id="9775224at2"/>
<dbReference type="Proteomes" id="UP000053405">
    <property type="component" value="Unassembled WGS sequence"/>
</dbReference>